<dbReference type="GO" id="GO:0051301">
    <property type="term" value="P:cell division"/>
    <property type="evidence" value="ECO:0007669"/>
    <property type="project" value="UniProtKB-KW"/>
</dbReference>
<evidence type="ECO:0000256" key="4">
    <source>
        <dbReference type="ARBA" id="ARBA00021907"/>
    </source>
</evidence>
<evidence type="ECO:0000256" key="2">
    <source>
        <dbReference type="ARBA" id="ARBA00007379"/>
    </source>
</evidence>
<dbReference type="Pfam" id="PF02687">
    <property type="entry name" value="FtsX"/>
    <property type="match status" value="1"/>
</dbReference>
<dbReference type="PANTHER" id="PTHR47755">
    <property type="entry name" value="CELL DIVISION PROTEIN FTSX"/>
    <property type="match status" value="1"/>
</dbReference>
<dbReference type="NCBIfam" id="TIGR00439">
    <property type="entry name" value="FtsX_Gneg"/>
    <property type="match status" value="1"/>
</dbReference>
<dbReference type="EMBL" id="CP029822">
    <property type="protein sequence ID" value="AZS51770.1"/>
    <property type="molecule type" value="Genomic_DNA"/>
</dbReference>
<dbReference type="InterPro" id="IPR003838">
    <property type="entry name" value="ABC3_permease_C"/>
</dbReference>
<gene>
    <name evidence="16" type="primary">ftsX</name>
    <name evidence="16" type="ORF">DM558_13795</name>
</gene>
<comment type="function">
    <text evidence="12">Part of the ABC transporter FtsEX involved in cellular division.</text>
</comment>
<evidence type="ECO:0000313" key="17">
    <source>
        <dbReference type="Proteomes" id="UP000273143"/>
    </source>
</evidence>
<feature type="transmembrane region" description="Helical" evidence="13">
    <location>
        <begin position="250"/>
        <end position="276"/>
    </location>
</feature>
<evidence type="ECO:0000256" key="6">
    <source>
        <dbReference type="ARBA" id="ARBA00022519"/>
    </source>
</evidence>
<keyword evidence="7 12" id="KW-0132">Cell division</keyword>
<dbReference type="RefSeq" id="WP_127164467.1">
    <property type="nucleotide sequence ID" value="NZ_CP029822.1"/>
</dbReference>
<keyword evidence="6 12" id="KW-0997">Cell inner membrane</keyword>
<sequence length="325" mass="36098">MNEVKQKRDNEKRLTDDPSFSQLFHAWIESHQASFMDSFLRLIKHPIGSFFTCLVIAVALSLPMGLSIILKNVNALAGSWQQAAQISLFLHLDVDDEQAIKLQEELKQNPAIESTKLITQEQAVKEFQEQTGLGEALQALPNNPLPAVLVVTPKKLDQTTIVSLEKELQALPSVDRAELDMQWVERLMAILKLGEKFVFGITVLLIAALLLVIGNTIRLAIENRRAEIEVIKLVGGTDGYIRRPFIYMGALYGLMSGLLAWALLAFGLNWINAYVIKLAGLYASDFKLSSVSLEDAFSLIIGAILLGWIGAWLAVAKHLRELAPR</sequence>
<dbReference type="PIRSF" id="PIRSF003097">
    <property type="entry name" value="FtsX"/>
    <property type="match status" value="1"/>
</dbReference>
<dbReference type="Pfam" id="PF18075">
    <property type="entry name" value="FtsX_ECD"/>
    <property type="match status" value="1"/>
</dbReference>
<evidence type="ECO:0000256" key="8">
    <source>
        <dbReference type="ARBA" id="ARBA00022692"/>
    </source>
</evidence>
<feature type="domain" description="FtsX extracellular" evidence="15">
    <location>
        <begin position="85"/>
        <end position="175"/>
    </location>
</feature>
<evidence type="ECO:0000313" key="16">
    <source>
        <dbReference type="EMBL" id="AZS51770.1"/>
    </source>
</evidence>
<dbReference type="InterPro" id="IPR004513">
    <property type="entry name" value="FtsX"/>
</dbReference>
<comment type="similarity">
    <text evidence="2 12">Belongs to the ABC-4 integral membrane protein family. FtsX subfamily.</text>
</comment>
<feature type="transmembrane region" description="Helical" evidence="13">
    <location>
        <begin position="296"/>
        <end position="315"/>
    </location>
</feature>
<evidence type="ECO:0000259" key="14">
    <source>
        <dbReference type="Pfam" id="PF02687"/>
    </source>
</evidence>
<evidence type="ECO:0000256" key="9">
    <source>
        <dbReference type="ARBA" id="ARBA00022989"/>
    </source>
</evidence>
<accession>A0A3Q9JKM8</accession>
<evidence type="ECO:0000256" key="10">
    <source>
        <dbReference type="ARBA" id="ARBA00023136"/>
    </source>
</evidence>
<dbReference type="GO" id="GO:0005886">
    <property type="term" value="C:plasma membrane"/>
    <property type="evidence" value="ECO:0007669"/>
    <property type="project" value="UniProtKB-SubCell"/>
</dbReference>
<dbReference type="PANTHER" id="PTHR47755:SF1">
    <property type="entry name" value="CELL DIVISION PROTEIN FTSX"/>
    <property type="match status" value="1"/>
</dbReference>
<reference evidence="17" key="1">
    <citation type="submission" date="2018-06" db="EMBL/GenBank/DDBJ databases">
        <title>Complete genome of Pseudomonas insecticola strain QZS01.</title>
        <authorList>
            <person name="Wang J."/>
            <person name="Su Q."/>
        </authorList>
    </citation>
    <scope>NUCLEOTIDE SEQUENCE [LARGE SCALE GENOMIC DNA]</scope>
    <source>
        <strain evidence="17">QZS01</strain>
    </source>
</reference>
<dbReference type="AlphaFoldDB" id="A0A3Q9JKM8"/>
<dbReference type="Proteomes" id="UP000273143">
    <property type="component" value="Chromosome"/>
</dbReference>
<dbReference type="InterPro" id="IPR040690">
    <property type="entry name" value="FtsX_ECD"/>
</dbReference>
<evidence type="ECO:0000259" key="15">
    <source>
        <dbReference type="Pfam" id="PF18075"/>
    </source>
</evidence>
<evidence type="ECO:0000256" key="13">
    <source>
        <dbReference type="SAM" id="Phobius"/>
    </source>
</evidence>
<keyword evidence="10 12" id="KW-0472">Membrane</keyword>
<keyword evidence="11 12" id="KW-0131">Cell cycle</keyword>
<evidence type="ECO:0000256" key="12">
    <source>
        <dbReference type="PIRNR" id="PIRNR003097"/>
    </source>
</evidence>
<dbReference type="KEGG" id="emo:DM558_13795"/>
<feature type="domain" description="ABC3 transporter permease C-terminal" evidence="14">
    <location>
        <begin position="201"/>
        <end position="317"/>
    </location>
</feature>
<keyword evidence="8 13" id="KW-0812">Transmembrane</keyword>
<keyword evidence="9 13" id="KW-1133">Transmembrane helix</keyword>
<keyword evidence="17" id="KW-1185">Reference proteome</keyword>
<organism evidence="16 17">
    <name type="scientific">Entomomonas moraniae</name>
    <dbReference type="NCBI Taxonomy" id="2213226"/>
    <lineage>
        <taxon>Bacteria</taxon>
        <taxon>Pseudomonadati</taxon>
        <taxon>Pseudomonadota</taxon>
        <taxon>Gammaproteobacteria</taxon>
        <taxon>Pseudomonadales</taxon>
        <taxon>Pseudomonadaceae</taxon>
        <taxon>Entomomonas</taxon>
    </lineage>
</organism>
<evidence type="ECO:0000256" key="3">
    <source>
        <dbReference type="ARBA" id="ARBA00011160"/>
    </source>
</evidence>
<protein>
    <recommendedName>
        <fullName evidence="4 12">Cell division protein FtsX</fullName>
    </recommendedName>
</protein>
<evidence type="ECO:0000256" key="11">
    <source>
        <dbReference type="ARBA" id="ARBA00023306"/>
    </source>
</evidence>
<proteinExistence type="inferred from homology"/>
<evidence type="ECO:0000256" key="7">
    <source>
        <dbReference type="ARBA" id="ARBA00022618"/>
    </source>
</evidence>
<keyword evidence="5 12" id="KW-1003">Cell membrane</keyword>
<name>A0A3Q9JKM8_9GAMM</name>
<evidence type="ECO:0000256" key="1">
    <source>
        <dbReference type="ARBA" id="ARBA00004429"/>
    </source>
</evidence>
<feature type="transmembrane region" description="Helical" evidence="13">
    <location>
        <begin position="197"/>
        <end position="217"/>
    </location>
</feature>
<comment type="subcellular location">
    <subcellularLocation>
        <location evidence="1">Cell inner membrane</location>
        <topology evidence="1">Multi-pass membrane protein</topology>
    </subcellularLocation>
</comment>
<comment type="subunit">
    <text evidence="3">Forms a membrane-associated complex with FtsE.</text>
</comment>
<evidence type="ECO:0000256" key="5">
    <source>
        <dbReference type="ARBA" id="ARBA00022475"/>
    </source>
</evidence>
<dbReference type="GO" id="GO:0032153">
    <property type="term" value="C:cell division site"/>
    <property type="evidence" value="ECO:0007669"/>
    <property type="project" value="TreeGrafter"/>
</dbReference>
<feature type="transmembrane region" description="Helical" evidence="13">
    <location>
        <begin position="47"/>
        <end position="70"/>
    </location>
</feature>
<dbReference type="Gene3D" id="3.30.70.3040">
    <property type="match status" value="1"/>
</dbReference>
<dbReference type="InterPro" id="IPR047590">
    <property type="entry name" value="FtsX_proteobact-type"/>
</dbReference>